<name>A0A194X2C1_MOLSC</name>
<dbReference type="GO" id="GO:0046872">
    <property type="term" value="F:metal ion binding"/>
    <property type="evidence" value="ECO:0007669"/>
    <property type="project" value="UniProtKB-KW"/>
</dbReference>
<dbReference type="GO" id="GO:0016787">
    <property type="term" value="F:hydrolase activity"/>
    <property type="evidence" value="ECO:0007669"/>
    <property type="project" value="UniProtKB-KW"/>
</dbReference>
<proteinExistence type="predicted"/>
<keyword evidence="3" id="KW-0378">Hydrolase</keyword>
<keyword evidence="2" id="KW-0479">Metal-binding</keyword>
<evidence type="ECO:0000313" key="7">
    <source>
        <dbReference type="Proteomes" id="UP000070700"/>
    </source>
</evidence>
<comment type="cofactor">
    <cofactor evidence="1">
        <name>Zn(2+)</name>
        <dbReference type="ChEBI" id="CHEBI:29105"/>
    </cofactor>
</comment>
<organism evidence="6 7">
    <name type="scientific">Mollisia scopiformis</name>
    <name type="common">Conifer needle endophyte fungus</name>
    <name type="synonym">Phialocephala scopiformis</name>
    <dbReference type="NCBI Taxonomy" id="149040"/>
    <lineage>
        <taxon>Eukaryota</taxon>
        <taxon>Fungi</taxon>
        <taxon>Dikarya</taxon>
        <taxon>Ascomycota</taxon>
        <taxon>Pezizomycotina</taxon>
        <taxon>Leotiomycetes</taxon>
        <taxon>Helotiales</taxon>
        <taxon>Mollisiaceae</taxon>
        <taxon>Mollisia</taxon>
    </lineage>
</organism>
<sequence length="233" mass="26581">MAAESSPFPLLVSEAKLLLTNPYPPTETGYAVNSEGMHHIAATTYMPNCTSEMIAWWFGWIEDTEKYKLWHPLDHVFSSREGPSNNDSMYIDSHHLVHEYIGGHLAKLKISFVSPEKYFGTEWEEDFKKEGYELAVCARVGNWDDETNEVIYNGHLIHLIKKEKLGVRMRSRFWLGDVEGVEDAQVRMELVPDFLPKGLCQHATEEMTILAGVLPGLYEKFSKKSGDKGELKL</sequence>
<feature type="domain" description="DAPG hydrolase PhiG" evidence="5">
    <location>
        <begin position="12"/>
        <end position="219"/>
    </location>
</feature>
<keyword evidence="7" id="KW-1185">Reference proteome</keyword>
<evidence type="ECO:0000256" key="4">
    <source>
        <dbReference type="ARBA" id="ARBA00022833"/>
    </source>
</evidence>
<keyword evidence="4" id="KW-0862">Zinc</keyword>
<dbReference type="AlphaFoldDB" id="A0A194X2C1"/>
<protein>
    <recommendedName>
        <fullName evidence="5">DAPG hydrolase PhiG domain-containing protein</fullName>
    </recommendedName>
</protein>
<dbReference type="GeneID" id="28825065"/>
<dbReference type="RefSeq" id="XP_018068504.1">
    <property type="nucleotide sequence ID" value="XM_018215339.1"/>
</dbReference>
<dbReference type="Pfam" id="PF18089">
    <property type="entry name" value="DAPG_hydrolase"/>
    <property type="match status" value="1"/>
</dbReference>
<dbReference type="OrthoDB" id="3335931at2759"/>
<evidence type="ECO:0000256" key="1">
    <source>
        <dbReference type="ARBA" id="ARBA00001947"/>
    </source>
</evidence>
<evidence type="ECO:0000256" key="3">
    <source>
        <dbReference type="ARBA" id="ARBA00022801"/>
    </source>
</evidence>
<evidence type="ECO:0000313" key="6">
    <source>
        <dbReference type="EMBL" id="KUJ14149.1"/>
    </source>
</evidence>
<gene>
    <name evidence="6" type="ORF">LY89DRAFT_686673</name>
</gene>
<dbReference type="InterPro" id="IPR041526">
    <property type="entry name" value="DAPG_hydrolase"/>
</dbReference>
<accession>A0A194X2C1</accession>
<reference evidence="6 7" key="1">
    <citation type="submission" date="2015-10" db="EMBL/GenBank/DDBJ databases">
        <title>Full genome of DAOMC 229536 Phialocephala scopiformis, a fungal endophyte of spruce producing the potent anti-insectan compound rugulosin.</title>
        <authorList>
            <consortium name="DOE Joint Genome Institute"/>
            <person name="Walker A.K."/>
            <person name="Frasz S.L."/>
            <person name="Seifert K.A."/>
            <person name="Miller J.D."/>
            <person name="Mondo S.J."/>
            <person name="Labutti K."/>
            <person name="Lipzen A."/>
            <person name="Dockter R."/>
            <person name="Kennedy M."/>
            <person name="Grigoriev I.V."/>
            <person name="Spatafora J.W."/>
        </authorList>
    </citation>
    <scope>NUCLEOTIDE SEQUENCE [LARGE SCALE GENOMIC DNA]</scope>
    <source>
        <strain evidence="6 7">CBS 120377</strain>
    </source>
</reference>
<evidence type="ECO:0000259" key="5">
    <source>
        <dbReference type="Pfam" id="PF18089"/>
    </source>
</evidence>
<dbReference type="KEGG" id="psco:LY89DRAFT_686673"/>
<dbReference type="EMBL" id="KQ947420">
    <property type="protein sequence ID" value="KUJ14149.1"/>
    <property type="molecule type" value="Genomic_DNA"/>
</dbReference>
<dbReference type="Proteomes" id="UP000070700">
    <property type="component" value="Unassembled WGS sequence"/>
</dbReference>
<evidence type="ECO:0000256" key="2">
    <source>
        <dbReference type="ARBA" id="ARBA00022723"/>
    </source>
</evidence>
<dbReference type="InParanoid" id="A0A194X2C1"/>